<name>A0A1F4UXK6_UNCKA</name>
<proteinExistence type="inferred from homology"/>
<dbReference type="InterPro" id="IPR006139">
    <property type="entry name" value="D-isomer_2_OHA_DH_cat_dom"/>
</dbReference>
<evidence type="ECO:0000256" key="2">
    <source>
        <dbReference type="ARBA" id="ARBA00023027"/>
    </source>
</evidence>
<dbReference type="Proteomes" id="UP000177371">
    <property type="component" value="Unassembled WGS sequence"/>
</dbReference>
<dbReference type="GO" id="GO:0005829">
    <property type="term" value="C:cytosol"/>
    <property type="evidence" value="ECO:0007669"/>
    <property type="project" value="TreeGrafter"/>
</dbReference>
<evidence type="ECO:0000256" key="3">
    <source>
        <dbReference type="RuleBase" id="RU003719"/>
    </source>
</evidence>
<dbReference type="InterPro" id="IPR036291">
    <property type="entry name" value="NAD(P)-bd_dom_sf"/>
</dbReference>
<dbReference type="STRING" id="1802610.A2W32_04980"/>
<dbReference type="PANTHER" id="PTHR10996:SF178">
    <property type="entry name" value="2-HYDROXYACID DEHYDROGENASE YGL185C-RELATED"/>
    <property type="match status" value="1"/>
</dbReference>
<reference evidence="6 7" key="1">
    <citation type="journal article" date="2016" name="Nat. Commun.">
        <title>Thousands of microbial genomes shed light on interconnected biogeochemical processes in an aquifer system.</title>
        <authorList>
            <person name="Anantharaman K."/>
            <person name="Brown C.T."/>
            <person name="Hug L.A."/>
            <person name="Sharon I."/>
            <person name="Castelle C.J."/>
            <person name="Probst A.J."/>
            <person name="Thomas B.C."/>
            <person name="Singh A."/>
            <person name="Wilkins M.J."/>
            <person name="Karaoz U."/>
            <person name="Brodie E.L."/>
            <person name="Williams K.H."/>
            <person name="Hubbard S.S."/>
            <person name="Banfield J.F."/>
        </authorList>
    </citation>
    <scope>NUCLEOTIDE SEQUENCE [LARGE SCALE GENOMIC DNA]</scope>
</reference>
<evidence type="ECO:0008006" key="8">
    <source>
        <dbReference type="Google" id="ProtNLM"/>
    </source>
</evidence>
<evidence type="ECO:0000256" key="1">
    <source>
        <dbReference type="ARBA" id="ARBA00023002"/>
    </source>
</evidence>
<dbReference type="PANTHER" id="PTHR10996">
    <property type="entry name" value="2-HYDROXYACID DEHYDROGENASE-RELATED"/>
    <property type="match status" value="1"/>
</dbReference>
<evidence type="ECO:0000313" key="7">
    <source>
        <dbReference type="Proteomes" id="UP000177371"/>
    </source>
</evidence>
<dbReference type="GO" id="GO:0030267">
    <property type="term" value="F:glyoxylate reductase (NADPH) activity"/>
    <property type="evidence" value="ECO:0007669"/>
    <property type="project" value="TreeGrafter"/>
</dbReference>
<dbReference type="SUPFAM" id="SSF51735">
    <property type="entry name" value="NAD(P)-binding Rossmann-fold domains"/>
    <property type="match status" value="1"/>
</dbReference>
<dbReference type="SUPFAM" id="SSF52283">
    <property type="entry name" value="Formate/glycerate dehydrogenase catalytic domain-like"/>
    <property type="match status" value="1"/>
</dbReference>
<evidence type="ECO:0000313" key="6">
    <source>
        <dbReference type="EMBL" id="OGC49661.1"/>
    </source>
</evidence>
<feature type="domain" description="D-isomer specific 2-hydroxyacid dehydrogenase catalytic" evidence="4">
    <location>
        <begin position="15"/>
        <end position="295"/>
    </location>
</feature>
<evidence type="ECO:0000259" key="5">
    <source>
        <dbReference type="Pfam" id="PF02826"/>
    </source>
</evidence>
<evidence type="ECO:0000259" key="4">
    <source>
        <dbReference type="Pfam" id="PF00389"/>
    </source>
</evidence>
<keyword evidence="1 3" id="KW-0560">Oxidoreductase</keyword>
<dbReference type="AlphaFoldDB" id="A0A1F4UXK6"/>
<accession>A0A1F4UXK6</accession>
<comment type="similarity">
    <text evidence="3">Belongs to the D-isomer specific 2-hydroxyacid dehydrogenase family.</text>
</comment>
<dbReference type="Pfam" id="PF02826">
    <property type="entry name" value="2-Hacid_dh_C"/>
    <property type="match status" value="1"/>
</dbReference>
<dbReference type="Pfam" id="PF00389">
    <property type="entry name" value="2-Hacid_dh"/>
    <property type="match status" value="1"/>
</dbReference>
<dbReference type="EMBL" id="MEUT01000046">
    <property type="protein sequence ID" value="OGC49661.1"/>
    <property type="molecule type" value="Genomic_DNA"/>
</dbReference>
<dbReference type="GO" id="GO:0051287">
    <property type="term" value="F:NAD binding"/>
    <property type="evidence" value="ECO:0007669"/>
    <property type="project" value="InterPro"/>
</dbReference>
<organism evidence="6 7">
    <name type="scientific">candidate division WWE3 bacterium RBG_16_37_10</name>
    <dbReference type="NCBI Taxonomy" id="1802610"/>
    <lineage>
        <taxon>Bacteria</taxon>
        <taxon>Katanobacteria</taxon>
    </lineage>
</organism>
<sequence>MKKITVLGIKFTDEQKKRLSALGTVKHFPSPSTSDEFLKLVKNADIICSDGSFLLENLSKLKNVFVTYPYIELGVFNSEDLKKNGVFVANAQGSNKDAIVEWVMFMVLLLFREFSSMVRVNDSFQIELRESLVGKRVLIVGRGNIGTKIGELCEGFGMNVDFFERRDNLQSKSRNVDLIINALSSNSSSKNLLNEKFFMSLKKGVYFVTFVRHYTFDIDGLIKAIKAGIVKNAAIDCDPEAPGDTTNNFYKKALTNKNILVTPHIAFSTKQANMNGKEFVVQNVEAYVSGHPKNVLVKN</sequence>
<dbReference type="GO" id="GO:0016618">
    <property type="term" value="F:hydroxypyruvate reductase [NAD(P)H] activity"/>
    <property type="evidence" value="ECO:0007669"/>
    <property type="project" value="TreeGrafter"/>
</dbReference>
<comment type="caution">
    <text evidence="6">The sequence shown here is derived from an EMBL/GenBank/DDBJ whole genome shotgun (WGS) entry which is preliminary data.</text>
</comment>
<protein>
    <recommendedName>
        <fullName evidence="8">D-isomer specific 2-hydroxyacid dehydrogenase NAD-binding domain-containing protein</fullName>
    </recommendedName>
</protein>
<gene>
    <name evidence="6" type="ORF">A2W32_04980</name>
</gene>
<feature type="domain" description="D-isomer specific 2-hydroxyacid dehydrogenase NAD-binding" evidence="5">
    <location>
        <begin position="125"/>
        <end position="266"/>
    </location>
</feature>
<keyword evidence="2" id="KW-0520">NAD</keyword>
<dbReference type="InterPro" id="IPR050223">
    <property type="entry name" value="D-isomer_2-hydroxyacid_DH"/>
</dbReference>
<dbReference type="InterPro" id="IPR006140">
    <property type="entry name" value="D-isomer_DH_NAD-bd"/>
</dbReference>
<dbReference type="Gene3D" id="3.40.50.720">
    <property type="entry name" value="NAD(P)-binding Rossmann-like Domain"/>
    <property type="match status" value="2"/>
</dbReference>